<proteinExistence type="predicted"/>
<evidence type="ECO:0000313" key="3">
    <source>
        <dbReference type="Proteomes" id="UP000284407"/>
    </source>
</evidence>
<name>A0A420DHL7_9RHOB</name>
<evidence type="ECO:0000313" key="2">
    <source>
        <dbReference type="EMBL" id="RKE93718.1"/>
    </source>
</evidence>
<sequence>MAQVPEMTQFLMDARRNLQKQVESPASEKNRDDARKN</sequence>
<reference evidence="2 3" key="1">
    <citation type="submission" date="2018-09" db="EMBL/GenBank/DDBJ databases">
        <title>Genomic Encyclopedia of Archaeal and Bacterial Type Strains, Phase II (KMG-II): from individual species to whole genera.</title>
        <authorList>
            <person name="Goeker M."/>
        </authorList>
    </citation>
    <scope>NUCLEOTIDE SEQUENCE [LARGE SCALE GENOMIC DNA]</scope>
    <source>
        <strain evidence="2 3">DSM 11458</strain>
    </source>
</reference>
<dbReference type="EMBL" id="RAQK01000002">
    <property type="protein sequence ID" value="RKE93718.1"/>
    <property type="molecule type" value="Genomic_DNA"/>
</dbReference>
<dbReference type="AlphaFoldDB" id="A0A420DHL7"/>
<feature type="region of interest" description="Disordered" evidence="1">
    <location>
        <begin position="16"/>
        <end position="37"/>
    </location>
</feature>
<organism evidence="2 3">
    <name type="scientific">Sulfitobacter guttiformis</name>
    <dbReference type="NCBI Taxonomy" id="74349"/>
    <lineage>
        <taxon>Bacteria</taxon>
        <taxon>Pseudomonadati</taxon>
        <taxon>Pseudomonadota</taxon>
        <taxon>Alphaproteobacteria</taxon>
        <taxon>Rhodobacterales</taxon>
        <taxon>Roseobacteraceae</taxon>
        <taxon>Sulfitobacter</taxon>
    </lineage>
</organism>
<comment type="caution">
    <text evidence="2">The sequence shown here is derived from an EMBL/GenBank/DDBJ whole genome shotgun (WGS) entry which is preliminary data.</text>
</comment>
<accession>A0A420DHL7</accession>
<evidence type="ECO:0000256" key="1">
    <source>
        <dbReference type="SAM" id="MobiDB-lite"/>
    </source>
</evidence>
<protein>
    <submittedName>
        <fullName evidence="2">Uncharacterized protein</fullName>
    </submittedName>
</protein>
<gene>
    <name evidence="2" type="ORF">C8N30_2809</name>
</gene>
<keyword evidence="3" id="KW-1185">Reference proteome</keyword>
<feature type="compositionally biased region" description="Basic and acidic residues" evidence="1">
    <location>
        <begin position="26"/>
        <end position="37"/>
    </location>
</feature>
<dbReference type="Proteomes" id="UP000284407">
    <property type="component" value="Unassembled WGS sequence"/>
</dbReference>